<dbReference type="PANTHER" id="PTHR34069">
    <property type="entry name" value="3-OXOACYL-[ACYL-CARRIER-PROTEIN] SYNTHASE 3"/>
    <property type="match status" value="1"/>
</dbReference>
<feature type="domain" description="Beta-ketoacyl-[acyl-carrier-protein] synthase III C-terminal" evidence="4">
    <location>
        <begin position="242"/>
        <end position="331"/>
    </location>
</feature>
<keyword evidence="7" id="KW-1185">Reference proteome</keyword>
<dbReference type="Gene3D" id="3.40.47.10">
    <property type="match status" value="1"/>
</dbReference>
<accession>A0A941EG79</accession>
<keyword evidence="2" id="KW-0012">Acyltransferase</keyword>
<proteinExistence type="predicted"/>
<dbReference type="GO" id="GO:0004315">
    <property type="term" value="F:3-oxoacyl-[acyl-carrier-protein] synthase activity"/>
    <property type="evidence" value="ECO:0007669"/>
    <property type="project" value="InterPro"/>
</dbReference>
<dbReference type="EMBL" id="JAGSOH010000101">
    <property type="protein sequence ID" value="MBR7829818.1"/>
    <property type="molecule type" value="Genomic_DNA"/>
</dbReference>
<dbReference type="CDD" id="cd00830">
    <property type="entry name" value="KAS_III"/>
    <property type="match status" value="1"/>
</dbReference>
<dbReference type="Pfam" id="PF08541">
    <property type="entry name" value="ACP_syn_III_C"/>
    <property type="match status" value="1"/>
</dbReference>
<evidence type="ECO:0000256" key="3">
    <source>
        <dbReference type="SAM" id="Phobius"/>
    </source>
</evidence>
<evidence type="ECO:0000313" key="6">
    <source>
        <dbReference type="EMBL" id="MBR7829818.1"/>
    </source>
</evidence>
<name>A0A941EG79_9ACTN</name>
<dbReference type="SUPFAM" id="SSF53901">
    <property type="entry name" value="Thiolase-like"/>
    <property type="match status" value="1"/>
</dbReference>
<dbReference type="GO" id="GO:0006633">
    <property type="term" value="P:fatty acid biosynthetic process"/>
    <property type="evidence" value="ECO:0007669"/>
    <property type="project" value="InterPro"/>
</dbReference>
<feature type="transmembrane region" description="Helical" evidence="3">
    <location>
        <begin position="312"/>
        <end position="331"/>
    </location>
</feature>
<reference evidence="6" key="1">
    <citation type="submission" date="2021-04" db="EMBL/GenBank/DDBJ databases">
        <title>Genome based classification of Actinospica acidithermotolerans sp. nov., an actinobacterium isolated from an Indonesian hot spring.</title>
        <authorList>
            <person name="Kusuma A.B."/>
            <person name="Putra K.E."/>
            <person name="Nafisah S."/>
            <person name="Loh J."/>
            <person name="Nouioui I."/>
            <person name="Goodfellow M."/>
        </authorList>
    </citation>
    <scope>NUCLEOTIDE SEQUENCE</scope>
    <source>
        <strain evidence="6">MGRD01-02</strain>
    </source>
</reference>
<organism evidence="6 7">
    <name type="scientific">Actinospica acidithermotolerans</name>
    <dbReference type="NCBI Taxonomy" id="2828514"/>
    <lineage>
        <taxon>Bacteria</taxon>
        <taxon>Bacillati</taxon>
        <taxon>Actinomycetota</taxon>
        <taxon>Actinomycetes</taxon>
        <taxon>Catenulisporales</taxon>
        <taxon>Actinospicaceae</taxon>
        <taxon>Actinospica</taxon>
    </lineage>
</organism>
<keyword evidence="3" id="KW-0472">Membrane</keyword>
<keyword evidence="3" id="KW-1133">Transmembrane helix</keyword>
<evidence type="ECO:0000313" key="7">
    <source>
        <dbReference type="Proteomes" id="UP000676325"/>
    </source>
</evidence>
<evidence type="ECO:0000259" key="4">
    <source>
        <dbReference type="Pfam" id="PF08541"/>
    </source>
</evidence>
<dbReference type="InterPro" id="IPR016039">
    <property type="entry name" value="Thiolase-like"/>
</dbReference>
<dbReference type="GO" id="GO:0044550">
    <property type="term" value="P:secondary metabolite biosynthetic process"/>
    <property type="evidence" value="ECO:0007669"/>
    <property type="project" value="TreeGrafter"/>
</dbReference>
<feature type="domain" description="Beta-ketoacyl-[acyl-carrier-protein] synthase III N-terminal" evidence="5">
    <location>
        <begin position="113"/>
        <end position="190"/>
    </location>
</feature>
<protein>
    <submittedName>
        <fullName evidence="6">Ketoacyl-ACP synthase III</fullName>
    </submittedName>
</protein>
<evidence type="ECO:0000256" key="1">
    <source>
        <dbReference type="ARBA" id="ARBA00022679"/>
    </source>
</evidence>
<keyword evidence="1" id="KW-0808">Transferase</keyword>
<evidence type="ECO:0000256" key="2">
    <source>
        <dbReference type="ARBA" id="ARBA00023315"/>
    </source>
</evidence>
<dbReference type="Pfam" id="PF08545">
    <property type="entry name" value="ACP_syn_III"/>
    <property type="match status" value="1"/>
</dbReference>
<comment type="caution">
    <text evidence="6">The sequence shown here is derived from an EMBL/GenBank/DDBJ whole genome shotgun (WGS) entry which is preliminary data.</text>
</comment>
<dbReference type="InterPro" id="IPR013751">
    <property type="entry name" value="ACP_syn_III_N"/>
</dbReference>
<dbReference type="Proteomes" id="UP000676325">
    <property type="component" value="Unassembled WGS sequence"/>
</dbReference>
<dbReference type="AlphaFoldDB" id="A0A941EG79"/>
<dbReference type="RefSeq" id="WP_212520952.1">
    <property type="nucleotide sequence ID" value="NZ_JAGSOH010000101.1"/>
</dbReference>
<sequence length="332" mass="34314">MTAATTPAVGILGTGAYLPSDVITNEEVMASAGVTQEWILRKTGIRTRRRAAADEATSDLAFRAAEQALADAGLRPDQLSLLIVSTITPDGLGPSTAAITAGRLGCPLHTAAFDVSAACSGFLYALTVARRYLEAEGGYGLVVAADAYTKFVNPADKRIAVLWGDGAGAVALGPAEPGTGVLRTKLMSDGTKWDLAGVRGGLTRNPATHATVDAGLHYMHMNGREIAEVLTTTVPPECAAFLAESGVAPEDVAHLIPHQGNANLVAGLPPLLGLEKSRLHVSADRYGNTGSASIPITLHEARADGAFQPGELLLLAAYGIGVTLGFGLLRWS</sequence>
<evidence type="ECO:0000259" key="5">
    <source>
        <dbReference type="Pfam" id="PF08545"/>
    </source>
</evidence>
<dbReference type="PANTHER" id="PTHR34069:SF2">
    <property type="entry name" value="BETA-KETOACYL-[ACYL-CARRIER-PROTEIN] SYNTHASE III"/>
    <property type="match status" value="1"/>
</dbReference>
<dbReference type="NCBIfam" id="NF006829">
    <property type="entry name" value="PRK09352.1"/>
    <property type="match status" value="1"/>
</dbReference>
<gene>
    <name evidence="6" type="ORF">KDK95_26170</name>
</gene>
<dbReference type="InterPro" id="IPR013747">
    <property type="entry name" value="ACP_syn_III_C"/>
</dbReference>
<keyword evidence="3" id="KW-0812">Transmembrane</keyword>